<sequence>MLKKVLKGVVGYLSKLTVEQEDVVGVDITPNCIRVSQLSSSKKKWTLTKLGYKYIDGSSNYSLIESPENYVNKLAQLITASKIKTKSAAVSIPVSSAIIKVVQLPLMTDEELKVAVASDSLWENTVQLADNLEDYSIFWQVLKRDTAENLMHILFVASKLDDIDNYLDIVRQAGLNPVVVDVRCFATRNALALREDLTKSDAPVAIVEFGAFENYILILYKDSPFISDIYLSEKDRNTLMDQGSTDEQIKGISNRFSMQVSQMISSYTAKYKTQAINNLLISSSLPNLERTIGNFNEALPNIEVEVFDSLMNVEVPENLKEKSTAELNSSIFSSSLGLATRKLDVFGYYEYVTGTNNINLLPNRESVKSQEKMKFVSRWGVVIFSILAIGLGAWNFLSSGKEVDRVDELMVEYNMLEPVRDEKQTILSDLIAKKDSLETSLEATNDLTSNQGFMYSVLLGINSAIPGQSLKLVKVDYKGDSEIQIEGMSTNDGNILTFIENLTVIDVIDKASLGTMSVKTISNQTVKTFVVKVILAPQQSIDSRESNDGS</sequence>
<dbReference type="InterPro" id="IPR050696">
    <property type="entry name" value="FtsA/MreB"/>
</dbReference>
<dbReference type="STRING" id="1125411.W908_03275"/>
<dbReference type="OrthoDB" id="9773403at2"/>
<evidence type="ECO:0000256" key="1">
    <source>
        <dbReference type="SAM" id="Phobius"/>
    </source>
</evidence>
<dbReference type="Gene3D" id="3.30.420.40">
    <property type="match status" value="1"/>
</dbReference>
<dbReference type="AlphaFoldDB" id="A0A0M3T1U6"/>
<dbReference type="RefSeq" id="WP_053819908.1">
    <property type="nucleotide sequence ID" value="NZ_CP006911.1"/>
</dbReference>
<dbReference type="InterPro" id="IPR005883">
    <property type="entry name" value="PilM"/>
</dbReference>
<evidence type="ECO:0000313" key="3">
    <source>
        <dbReference type="Proteomes" id="UP000068905"/>
    </source>
</evidence>
<accession>A0A0M3T1U6</accession>
<reference evidence="2 3" key="1">
    <citation type="journal article" date="2015" name="Genome Announc.">
        <title>Genome Sequence of 'Candidatus Thioglobus singularis' Strain PS1, a Mixotroph from the SUP05 Clade of Marine Gammaproteobacteria.</title>
        <authorList>
            <person name="Marshall K.T."/>
            <person name="Morris R.M."/>
        </authorList>
    </citation>
    <scope>NUCLEOTIDE SEQUENCE [LARGE SCALE GENOMIC DNA]</scope>
    <source>
        <strain evidence="2 3">PS1</strain>
    </source>
</reference>
<feature type="transmembrane region" description="Helical" evidence="1">
    <location>
        <begin position="376"/>
        <end position="397"/>
    </location>
</feature>
<protein>
    <submittedName>
        <fullName evidence="2">Pilus protein PilS</fullName>
    </submittedName>
</protein>
<dbReference type="PANTHER" id="PTHR32432:SF3">
    <property type="entry name" value="ETHANOLAMINE UTILIZATION PROTEIN EUTJ"/>
    <property type="match status" value="1"/>
</dbReference>
<dbReference type="PATRIC" id="fig|1125411.7.peg.640"/>
<keyword evidence="1" id="KW-1133">Transmembrane helix</keyword>
<dbReference type="EMBL" id="CP006911">
    <property type="protein sequence ID" value="ALE01691.1"/>
    <property type="molecule type" value="Genomic_DNA"/>
</dbReference>
<dbReference type="Pfam" id="PF11104">
    <property type="entry name" value="PilM_2"/>
    <property type="match status" value="1"/>
</dbReference>
<dbReference type="PANTHER" id="PTHR32432">
    <property type="entry name" value="CELL DIVISION PROTEIN FTSA-RELATED"/>
    <property type="match status" value="1"/>
</dbReference>
<gene>
    <name evidence="2" type="ORF">W908_03275</name>
</gene>
<dbReference type="KEGG" id="tsn:W908_03275"/>
<proteinExistence type="predicted"/>
<organism evidence="2 3">
    <name type="scientific">Candidatus Pseudothioglobus singularis PS1</name>
    <dbReference type="NCBI Taxonomy" id="1125411"/>
    <lineage>
        <taxon>Bacteria</taxon>
        <taxon>Pseudomonadati</taxon>
        <taxon>Pseudomonadota</taxon>
        <taxon>Gammaproteobacteria</taxon>
        <taxon>Candidatus Pseudothioglobaceae</taxon>
        <taxon>Candidatus Pseudothioglobus</taxon>
    </lineage>
</organism>
<keyword evidence="1" id="KW-0472">Membrane</keyword>
<dbReference type="Proteomes" id="UP000068905">
    <property type="component" value="Chromosome"/>
</dbReference>
<evidence type="ECO:0000313" key="2">
    <source>
        <dbReference type="EMBL" id="ALE01691.1"/>
    </source>
</evidence>
<name>A0A0M3T1U6_9GAMM</name>
<keyword evidence="1" id="KW-0812">Transmembrane</keyword>
<keyword evidence="3" id="KW-1185">Reference proteome</keyword>